<dbReference type="SUPFAM" id="SSF109854">
    <property type="entry name" value="DinB/YfiT-like putative metalloenzymes"/>
    <property type="match status" value="1"/>
</dbReference>
<keyword evidence="2" id="KW-0413">Isomerase</keyword>
<evidence type="ECO:0000313" key="3">
    <source>
        <dbReference type="Proteomes" id="UP000468687"/>
    </source>
</evidence>
<dbReference type="AlphaFoldDB" id="A0A6P0HNN2"/>
<dbReference type="EMBL" id="JAAGXA010000008">
    <property type="protein sequence ID" value="NEN79235.1"/>
    <property type="molecule type" value="Genomic_DNA"/>
</dbReference>
<dbReference type="NCBIfam" id="TIGR03083">
    <property type="entry name" value="maleylpyruvate isomerase family mycothiol-dependent enzyme"/>
    <property type="match status" value="1"/>
</dbReference>
<protein>
    <submittedName>
        <fullName evidence="2">Maleylpyruvate isomerase family mycothiol-dependent enzyme</fullName>
    </submittedName>
</protein>
<evidence type="ECO:0000259" key="1">
    <source>
        <dbReference type="Pfam" id="PF11716"/>
    </source>
</evidence>
<sequence>MSTPPPSAAEVPSDTDPAARLASYVDVWWAAVEDFLAVATPLTPEEWQRPTDLPGWTAHDVLAHLVHLESLTVGGAHPEVEIGEVAHVRNDMGRFTEQGVAALREADPAALVEELRSTTRGRYDELQAHPPTDPSVTAPGPFGLLGWDTETFLGNRPFDVWMHEQDLRRAVGRPGGLDGLPAAYCTQRLLRSVPFVVGKRVKPAPGTSVVVEVGALPPVGVLVGEDGRGRPVPVEELGTPTAALRTDLEAFCLASGGRGEPDLARWELTGDEELARRVIANLAVTP</sequence>
<dbReference type="Proteomes" id="UP000468687">
    <property type="component" value="Unassembled WGS sequence"/>
</dbReference>
<comment type="caution">
    <text evidence="2">The sequence shown here is derived from an EMBL/GenBank/DDBJ whole genome shotgun (WGS) entry which is preliminary data.</text>
</comment>
<dbReference type="GO" id="GO:0046872">
    <property type="term" value="F:metal ion binding"/>
    <property type="evidence" value="ECO:0007669"/>
    <property type="project" value="InterPro"/>
</dbReference>
<keyword evidence="2" id="KW-0670">Pyruvate</keyword>
<name>A0A6P0HNN2_9ACTN</name>
<evidence type="ECO:0000313" key="2">
    <source>
        <dbReference type="EMBL" id="NEN79235.1"/>
    </source>
</evidence>
<gene>
    <name evidence="2" type="ORF">G3T38_13205</name>
</gene>
<dbReference type="GO" id="GO:0016853">
    <property type="term" value="F:isomerase activity"/>
    <property type="evidence" value="ECO:0007669"/>
    <property type="project" value="UniProtKB-KW"/>
</dbReference>
<proteinExistence type="predicted"/>
<reference evidence="2 3" key="1">
    <citation type="journal article" date="2014" name="Int. J. Syst. Evol. Microbiol.">
        <title>Nocardioides zeae sp. nov., isolated from the stem of Zea mays.</title>
        <authorList>
            <person name="Glaeser S.P."/>
            <person name="McInroy J.A."/>
            <person name="Busse H.J."/>
            <person name="Kampfer P."/>
        </authorList>
    </citation>
    <scope>NUCLEOTIDE SEQUENCE [LARGE SCALE GENOMIC DNA]</scope>
    <source>
        <strain evidence="2 3">JCM 30728</strain>
    </source>
</reference>
<dbReference type="InterPro" id="IPR034660">
    <property type="entry name" value="DinB/YfiT-like"/>
</dbReference>
<dbReference type="Gene3D" id="1.20.120.450">
    <property type="entry name" value="dinb family like domain"/>
    <property type="match status" value="1"/>
</dbReference>
<accession>A0A6P0HNN2</accession>
<keyword evidence="3" id="KW-1185">Reference proteome</keyword>
<organism evidence="2 3">
    <name type="scientific">Nocardioides zeae</name>
    <dbReference type="NCBI Taxonomy" id="1457234"/>
    <lineage>
        <taxon>Bacteria</taxon>
        <taxon>Bacillati</taxon>
        <taxon>Actinomycetota</taxon>
        <taxon>Actinomycetes</taxon>
        <taxon>Propionibacteriales</taxon>
        <taxon>Nocardioidaceae</taxon>
        <taxon>Nocardioides</taxon>
    </lineage>
</organism>
<dbReference type="RefSeq" id="WP_163772765.1">
    <property type="nucleotide sequence ID" value="NZ_JAAGXA010000008.1"/>
</dbReference>
<dbReference type="InterPro" id="IPR024344">
    <property type="entry name" value="MDMPI_metal-binding"/>
</dbReference>
<dbReference type="Pfam" id="PF11716">
    <property type="entry name" value="MDMPI_N"/>
    <property type="match status" value="1"/>
</dbReference>
<dbReference type="InterPro" id="IPR017517">
    <property type="entry name" value="Maleyloyr_isom"/>
</dbReference>
<feature type="domain" description="Mycothiol-dependent maleylpyruvate isomerase metal-binding" evidence="1">
    <location>
        <begin position="28"/>
        <end position="168"/>
    </location>
</feature>